<gene>
    <name evidence="11" type="ORF">NEZAVI_LOCUS12085</name>
</gene>
<evidence type="ECO:0000259" key="9">
    <source>
        <dbReference type="Pfam" id="PF12894"/>
    </source>
</evidence>
<dbReference type="InterPro" id="IPR001680">
    <property type="entry name" value="WD40_rpt"/>
</dbReference>
<dbReference type="PROSITE" id="PS50896">
    <property type="entry name" value="LISH"/>
    <property type="match status" value="1"/>
</dbReference>
<organism evidence="11 12">
    <name type="scientific">Nezara viridula</name>
    <name type="common">Southern green stink bug</name>
    <name type="synonym">Cimex viridulus</name>
    <dbReference type="NCBI Taxonomy" id="85310"/>
    <lineage>
        <taxon>Eukaryota</taxon>
        <taxon>Metazoa</taxon>
        <taxon>Ecdysozoa</taxon>
        <taxon>Arthropoda</taxon>
        <taxon>Hexapoda</taxon>
        <taxon>Insecta</taxon>
        <taxon>Pterygota</taxon>
        <taxon>Neoptera</taxon>
        <taxon>Paraneoptera</taxon>
        <taxon>Hemiptera</taxon>
        <taxon>Heteroptera</taxon>
        <taxon>Panheteroptera</taxon>
        <taxon>Pentatomomorpha</taxon>
        <taxon>Pentatomoidea</taxon>
        <taxon>Pentatomidae</taxon>
        <taxon>Pentatominae</taxon>
        <taxon>Nezara</taxon>
    </lineage>
</organism>
<comment type="subcellular location">
    <subcellularLocation>
        <location evidence="1">Early endosome membrane</location>
        <topology evidence="1">Peripheral membrane protein</topology>
    </subcellularLocation>
    <subcellularLocation>
        <location evidence="2">Late endosome membrane</location>
    </subcellularLocation>
</comment>
<comment type="similarity">
    <text evidence="3">Belongs to the WD repeat WDR91 family.</text>
</comment>
<evidence type="ECO:0000256" key="5">
    <source>
        <dbReference type="ARBA" id="ARBA00022753"/>
    </source>
</evidence>
<evidence type="ECO:0000256" key="8">
    <source>
        <dbReference type="SAM" id="MobiDB-lite"/>
    </source>
</evidence>
<feature type="repeat" description="WD" evidence="6">
    <location>
        <begin position="483"/>
        <end position="524"/>
    </location>
</feature>
<feature type="domain" description="ARMC9 CTLH-like" evidence="10">
    <location>
        <begin position="50"/>
        <end position="167"/>
    </location>
</feature>
<evidence type="ECO:0000259" key="10">
    <source>
        <dbReference type="Pfam" id="PF23138"/>
    </source>
</evidence>
<dbReference type="InterPro" id="IPR056327">
    <property type="entry name" value="ARMC9_CTLH-like_dom"/>
</dbReference>
<dbReference type="Gene3D" id="2.130.10.10">
    <property type="entry name" value="YVTN repeat-like/Quinoprotein amine dehydrogenase"/>
    <property type="match status" value="2"/>
</dbReference>
<sequence>MAHIQLLDELVREYLLFRGFTITLKSFDAELKVDKDRGFRVDRIVDQFVIFINNYDLQSLRDLWTHFDQKIFTKLEYEFIPGVRKLESSLLKYYLANAITNNKSDKVVDFFTKMTPEIQGHPEWKDWFILPFIKNPEDHPVFSVHFTKQWQDAFLVSLHNFLAIIYQVMPQPVLASYEEEATKLRRLQEENEALKHKLSALGQVSNIVPDAVPPMDIMDDFYIIAQETPSSGESQGKILKNFIRTIGGGIPTSPILGRKPQSHVDESGGVQKHHSSKRSHASQASWIKYGNSTFFNFSAESVPKRSLSLDSRSRKGHRDVSTENDKRNAKNDNFLMLSQEQMSEHKVSIMQCKFNINGTLVASSDTDGVLKVWSPSPTLSIVSSFHFSTPISALCWLKNERFFLSGSVDGILRFHDAKDNKIIWELVPDESSVLKDSKIITLCCNHTERHFACTALNEAKKEAKLLVYDIKTHKLEQAYSVGEGGPDLTVNCAVFNHNGSLLIAGCSDGTVRILDIRNGDCLQKRLVHDGPIAGLDIAQDHNTFYTFGSDHKLCRHNLAQLNPEPVWTATLPGCSTQHGTQCFSLHQNGKHVLIACGENGTNIYQITNCGLQLMLHLRDHKSPLTACDWSTANQCATCISAASDGIIRISTILTP</sequence>
<dbReference type="PROSITE" id="PS50294">
    <property type="entry name" value="WD_REPEATS_REGION"/>
    <property type="match status" value="1"/>
</dbReference>
<dbReference type="SMART" id="SM00320">
    <property type="entry name" value="WD40"/>
    <property type="match status" value="5"/>
</dbReference>
<dbReference type="EMBL" id="OV725081">
    <property type="protein sequence ID" value="CAH1403478.1"/>
    <property type="molecule type" value="Genomic_DNA"/>
</dbReference>
<dbReference type="GO" id="GO:0031901">
    <property type="term" value="C:early endosome membrane"/>
    <property type="evidence" value="ECO:0007669"/>
    <property type="project" value="UniProtKB-SubCell"/>
</dbReference>
<feature type="repeat" description="WD" evidence="6">
    <location>
        <begin position="342"/>
        <end position="374"/>
    </location>
</feature>
<evidence type="ECO:0000313" key="12">
    <source>
        <dbReference type="Proteomes" id="UP001152798"/>
    </source>
</evidence>
<name>A0A9P0MQH4_NEZVI</name>
<keyword evidence="12" id="KW-1185">Reference proteome</keyword>
<dbReference type="PROSITE" id="PS50082">
    <property type="entry name" value="WD_REPEATS_2"/>
    <property type="match status" value="2"/>
</dbReference>
<protein>
    <recommendedName>
        <fullName evidence="4">WD repeat-containing protein 91</fullName>
    </recommendedName>
</protein>
<dbReference type="InterPro" id="IPR006594">
    <property type="entry name" value="LisH"/>
</dbReference>
<dbReference type="GO" id="GO:0141039">
    <property type="term" value="F:phosphatidylinositol 3-kinase inhibitor activity"/>
    <property type="evidence" value="ECO:0007669"/>
    <property type="project" value="InterPro"/>
</dbReference>
<accession>A0A9P0MQH4</accession>
<evidence type="ECO:0000256" key="7">
    <source>
        <dbReference type="SAM" id="Coils"/>
    </source>
</evidence>
<keyword evidence="7" id="KW-0175">Coiled coil</keyword>
<dbReference type="GO" id="GO:0051898">
    <property type="term" value="P:negative regulation of phosphatidylinositol 3-kinase/protein kinase B signal transduction"/>
    <property type="evidence" value="ECO:0007669"/>
    <property type="project" value="InterPro"/>
</dbReference>
<feature type="compositionally biased region" description="Basic and acidic residues" evidence="8">
    <location>
        <begin position="318"/>
        <end position="330"/>
    </location>
</feature>
<dbReference type="GO" id="GO:0045022">
    <property type="term" value="P:early endosome to late endosome transport"/>
    <property type="evidence" value="ECO:0007669"/>
    <property type="project" value="InterPro"/>
</dbReference>
<dbReference type="InterPro" id="IPR039724">
    <property type="entry name" value="WDR91"/>
</dbReference>
<dbReference type="Pfam" id="PF12894">
    <property type="entry name" value="ANAPC4_WD40"/>
    <property type="match status" value="1"/>
</dbReference>
<dbReference type="Pfam" id="PF00400">
    <property type="entry name" value="WD40"/>
    <property type="match status" value="3"/>
</dbReference>
<dbReference type="GO" id="GO:0031902">
    <property type="term" value="C:late endosome membrane"/>
    <property type="evidence" value="ECO:0007669"/>
    <property type="project" value="UniProtKB-SubCell"/>
</dbReference>
<evidence type="ECO:0000256" key="6">
    <source>
        <dbReference type="PROSITE-ProRule" id="PRU00221"/>
    </source>
</evidence>
<feature type="region of interest" description="Disordered" evidence="8">
    <location>
        <begin position="306"/>
        <end position="330"/>
    </location>
</feature>
<keyword evidence="6" id="KW-0853">WD repeat</keyword>
<feature type="compositionally biased region" description="Basic residues" evidence="8">
    <location>
        <begin position="271"/>
        <end position="280"/>
    </location>
</feature>
<evidence type="ECO:0000256" key="4">
    <source>
        <dbReference type="ARBA" id="ARBA00021116"/>
    </source>
</evidence>
<dbReference type="OrthoDB" id="193023at2759"/>
<keyword evidence="5" id="KW-0967">Endosome</keyword>
<dbReference type="PANTHER" id="PTHR13083">
    <property type="entry name" value="WD REPEAT-CONTAINING PROTEIN 91"/>
    <property type="match status" value="1"/>
</dbReference>
<dbReference type="Proteomes" id="UP001152798">
    <property type="component" value="Chromosome 5"/>
</dbReference>
<feature type="coiled-coil region" evidence="7">
    <location>
        <begin position="174"/>
        <end position="204"/>
    </location>
</feature>
<evidence type="ECO:0000313" key="11">
    <source>
        <dbReference type="EMBL" id="CAH1403478.1"/>
    </source>
</evidence>
<evidence type="ECO:0000256" key="3">
    <source>
        <dbReference type="ARBA" id="ARBA00006128"/>
    </source>
</evidence>
<feature type="domain" description="Anaphase-promoting complex subunit 4-like WD40" evidence="9">
    <location>
        <begin position="475"/>
        <end position="531"/>
    </location>
</feature>
<dbReference type="AlphaFoldDB" id="A0A9P0MQH4"/>
<dbReference type="InterPro" id="IPR015943">
    <property type="entry name" value="WD40/YVTN_repeat-like_dom_sf"/>
</dbReference>
<reference evidence="11" key="1">
    <citation type="submission" date="2022-01" db="EMBL/GenBank/DDBJ databases">
        <authorList>
            <person name="King R."/>
        </authorList>
    </citation>
    <scope>NUCLEOTIDE SEQUENCE</scope>
</reference>
<evidence type="ECO:0000256" key="2">
    <source>
        <dbReference type="ARBA" id="ARBA00004414"/>
    </source>
</evidence>
<proteinExistence type="inferred from homology"/>
<dbReference type="SUPFAM" id="SSF50978">
    <property type="entry name" value="WD40 repeat-like"/>
    <property type="match status" value="1"/>
</dbReference>
<dbReference type="Pfam" id="PF23138">
    <property type="entry name" value="CTLH_Armc9"/>
    <property type="match status" value="1"/>
</dbReference>
<dbReference type="InterPro" id="IPR024977">
    <property type="entry name" value="Apc4-like_WD40_dom"/>
</dbReference>
<evidence type="ECO:0000256" key="1">
    <source>
        <dbReference type="ARBA" id="ARBA00004220"/>
    </source>
</evidence>
<feature type="region of interest" description="Disordered" evidence="8">
    <location>
        <begin position="253"/>
        <end position="283"/>
    </location>
</feature>
<dbReference type="InterPro" id="IPR036322">
    <property type="entry name" value="WD40_repeat_dom_sf"/>
</dbReference>
<dbReference type="PANTHER" id="PTHR13083:SF3">
    <property type="entry name" value="WD REPEAT-CONTAINING PROTEIN 91"/>
    <property type="match status" value="1"/>
</dbReference>